<keyword evidence="2" id="KW-1185">Reference proteome</keyword>
<reference evidence="1 2" key="1">
    <citation type="submission" date="2014-07" db="EMBL/GenBank/DDBJ databases">
        <title>Draft genome of Clostridium celerecrescens 152B isolated from sediments associated with methane hydrate from Krishna Godavari basin.</title>
        <authorList>
            <person name="Honkalas V.S."/>
            <person name="Dabir A.P."/>
            <person name="Arora P."/>
            <person name="Dhakephalkar P.K."/>
        </authorList>
    </citation>
    <scope>NUCLEOTIDE SEQUENCE [LARGE SCALE GENOMIC DNA]</scope>
    <source>
        <strain evidence="1 2">152B</strain>
    </source>
</reference>
<protein>
    <submittedName>
        <fullName evidence="1">Uncharacterized protein</fullName>
    </submittedName>
</protein>
<accession>A0A084JFZ8</accession>
<comment type="caution">
    <text evidence="1">The sequence shown here is derived from an EMBL/GenBank/DDBJ whole genome shotgun (WGS) entry which is preliminary data.</text>
</comment>
<sequence length="118" mass="14091">MRQELYLSYIQLKQICKQRCDNLCLQIFHLTTKYRKIKDKCLYIVGIESLKKLFEQVEQISLTITYEHDIIKTQRETDCEGNQLKQIEKSKKKLLTKKQPHDIINELLLNKKATHKAL</sequence>
<dbReference type="EMBL" id="JPME01000028">
    <property type="protein sequence ID" value="KEZ87882.1"/>
    <property type="molecule type" value="Genomic_DNA"/>
</dbReference>
<evidence type="ECO:0000313" key="1">
    <source>
        <dbReference type="EMBL" id="KEZ87882.1"/>
    </source>
</evidence>
<gene>
    <name evidence="1" type="ORF">IO98_19605</name>
</gene>
<dbReference type="STRING" id="29354.IO98_19605"/>
<name>A0A084JFZ8_9FIRM</name>
<dbReference type="Proteomes" id="UP000028525">
    <property type="component" value="Unassembled WGS sequence"/>
</dbReference>
<dbReference type="AlphaFoldDB" id="A0A084JFZ8"/>
<evidence type="ECO:0000313" key="2">
    <source>
        <dbReference type="Proteomes" id="UP000028525"/>
    </source>
</evidence>
<proteinExistence type="predicted"/>
<organism evidence="1 2">
    <name type="scientific">Lacrimispora celerecrescens</name>
    <dbReference type="NCBI Taxonomy" id="29354"/>
    <lineage>
        <taxon>Bacteria</taxon>
        <taxon>Bacillati</taxon>
        <taxon>Bacillota</taxon>
        <taxon>Clostridia</taxon>
        <taxon>Lachnospirales</taxon>
        <taxon>Lachnospiraceae</taxon>
        <taxon>Lacrimispora</taxon>
    </lineage>
</organism>